<organism evidence="2 3">
    <name type="scientific">Heliorestis convoluta</name>
    <dbReference type="NCBI Taxonomy" id="356322"/>
    <lineage>
        <taxon>Bacteria</taxon>
        <taxon>Bacillati</taxon>
        <taxon>Bacillota</taxon>
        <taxon>Clostridia</taxon>
        <taxon>Eubacteriales</taxon>
        <taxon>Heliobacteriaceae</taxon>
        <taxon>Heliorestis</taxon>
    </lineage>
</organism>
<reference evidence="3" key="1">
    <citation type="submission" date="2019-11" db="EMBL/GenBank/DDBJ databases">
        <title>Genome sequence of Heliorestis convoluta strain HH, an alkaliphilic and minimalistic phototrophic bacterium from a soda lake in Egypt.</title>
        <authorList>
            <person name="Dewey E.D."/>
            <person name="Stokes L.M."/>
            <person name="Burchell B.M."/>
            <person name="Shaffer K.N."/>
            <person name="Huntington A.M."/>
            <person name="Baker J.M."/>
            <person name="Nadendla S."/>
            <person name="Giglio M.G."/>
            <person name="Touchman J.W."/>
            <person name="Blankenship R.E."/>
            <person name="Madigan M.T."/>
            <person name="Sattley W.M."/>
        </authorList>
    </citation>
    <scope>NUCLEOTIDE SEQUENCE [LARGE SCALE GENOMIC DNA]</scope>
    <source>
        <strain evidence="3">HH</strain>
    </source>
</reference>
<accession>A0A5Q2N5C7</accession>
<dbReference type="EMBL" id="CP045875">
    <property type="protein sequence ID" value="QGG48522.1"/>
    <property type="molecule type" value="Genomic_DNA"/>
</dbReference>
<gene>
    <name evidence="2" type="ORF">FTV88_2424</name>
</gene>
<dbReference type="RefSeq" id="WP_153725679.1">
    <property type="nucleotide sequence ID" value="NZ_CP045875.1"/>
</dbReference>
<dbReference type="KEGG" id="hcv:FTV88_2424"/>
<evidence type="ECO:0000313" key="3">
    <source>
        <dbReference type="Proteomes" id="UP000366051"/>
    </source>
</evidence>
<sequence>MSDSANIVPTLSSEVSSIPETESKQEMVVLLDDGTIFPLSTEEPPY</sequence>
<name>A0A5Q2N5C7_9FIRM</name>
<dbReference type="AlphaFoldDB" id="A0A5Q2N5C7"/>
<evidence type="ECO:0000256" key="1">
    <source>
        <dbReference type="SAM" id="MobiDB-lite"/>
    </source>
</evidence>
<protein>
    <submittedName>
        <fullName evidence="2">Uncharacterized protein</fullName>
    </submittedName>
</protein>
<proteinExistence type="predicted"/>
<dbReference type="Proteomes" id="UP000366051">
    <property type="component" value="Chromosome"/>
</dbReference>
<evidence type="ECO:0000313" key="2">
    <source>
        <dbReference type="EMBL" id="QGG48522.1"/>
    </source>
</evidence>
<keyword evidence="3" id="KW-1185">Reference proteome</keyword>
<feature type="region of interest" description="Disordered" evidence="1">
    <location>
        <begin position="1"/>
        <end position="20"/>
    </location>
</feature>